<dbReference type="EMBL" id="LGRX02020981">
    <property type="protein sequence ID" value="KAK3257126.1"/>
    <property type="molecule type" value="Genomic_DNA"/>
</dbReference>
<organism evidence="2 3">
    <name type="scientific">Cymbomonas tetramitiformis</name>
    <dbReference type="NCBI Taxonomy" id="36881"/>
    <lineage>
        <taxon>Eukaryota</taxon>
        <taxon>Viridiplantae</taxon>
        <taxon>Chlorophyta</taxon>
        <taxon>Pyramimonadophyceae</taxon>
        <taxon>Pyramimonadales</taxon>
        <taxon>Pyramimonadaceae</taxon>
        <taxon>Cymbomonas</taxon>
    </lineage>
</organism>
<comment type="caution">
    <text evidence="2">The sequence shown here is derived from an EMBL/GenBank/DDBJ whole genome shotgun (WGS) entry which is preliminary data.</text>
</comment>
<evidence type="ECO:0000313" key="3">
    <source>
        <dbReference type="Proteomes" id="UP001190700"/>
    </source>
</evidence>
<accession>A0AAE0FCB9</accession>
<reference evidence="2 3" key="1">
    <citation type="journal article" date="2015" name="Genome Biol. Evol.">
        <title>Comparative Genomics of a Bacterivorous Green Alga Reveals Evolutionary Causalities and Consequences of Phago-Mixotrophic Mode of Nutrition.</title>
        <authorList>
            <person name="Burns J.A."/>
            <person name="Paasch A."/>
            <person name="Narechania A."/>
            <person name="Kim E."/>
        </authorList>
    </citation>
    <scope>NUCLEOTIDE SEQUENCE [LARGE SCALE GENOMIC DNA]</scope>
    <source>
        <strain evidence="2 3">PLY_AMNH</strain>
    </source>
</reference>
<sequence length="280" mass="28523">VDKQSAQALQQVVSDAEKVPHVGRADQSTALACMGLIAQIQLLPDPPEIAELEGVLALLQPEVKAAAVQTDLCWAADVTLEDPAHAVVQVPPVLLPPAASLQYSDGAKAEEQTDQGEAVTTRPMTPQTQTDGTISGHMGTGRPTAPEVPLNGGDGSVKDELVVASRAQPADPAGMDSSRGSADAGTLDGIPPPDAVAGAVEEANAGCAGSMPAQAENASSDPSGRGGAPPSQREYDETVKWMQEVCASGPEGALVLSSEALVAPTTILVGLSCAWPERTE</sequence>
<feature type="region of interest" description="Disordered" evidence="1">
    <location>
        <begin position="105"/>
        <end position="191"/>
    </location>
</feature>
<feature type="non-terminal residue" evidence="2">
    <location>
        <position position="1"/>
    </location>
</feature>
<dbReference type="Proteomes" id="UP001190700">
    <property type="component" value="Unassembled WGS sequence"/>
</dbReference>
<feature type="region of interest" description="Disordered" evidence="1">
    <location>
        <begin position="207"/>
        <end position="235"/>
    </location>
</feature>
<keyword evidence="3" id="KW-1185">Reference proteome</keyword>
<proteinExistence type="predicted"/>
<evidence type="ECO:0000313" key="2">
    <source>
        <dbReference type="EMBL" id="KAK3257126.1"/>
    </source>
</evidence>
<gene>
    <name evidence="2" type="ORF">CYMTET_33776</name>
</gene>
<dbReference type="AlphaFoldDB" id="A0AAE0FCB9"/>
<name>A0AAE0FCB9_9CHLO</name>
<protein>
    <submittedName>
        <fullName evidence="2">Uncharacterized protein</fullName>
    </submittedName>
</protein>
<feature type="compositionally biased region" description="Polar residues" evidence="1">
    <location>
        <begin position="122"/>
        <end position="133"/>
    </location>
</feature>
<evidence type="ECO:0000256" key="1">
    <source>
        <dbReference type="SAM" id="MobiDB-lite"/>
    </source>
</evidence>